<gene>
    <name evidence="2" type="ORF">C5F46_15755</name>
</gene>
<protein>
    <submittedName>
        <fullName evidence="2">Uroporphyrinogen-III synthase</fullName>
    </submittedName>
</protein>
<sequence>MRPCLEQRGCKVSVEPILNVSSAGPNTDAFRGADIFVVTSIFASLYIVNAGFLKTTTPIYAVGAGTAAPLRQAGFSRIFQADGDAKSLLDLILKEVRPTDGTITYLSGHNITADIAQDLVCRGYKARRVVVYKAEPAQTLSEATRDLISRRSIKCVIFMSYRTADFFTELCHSSGLSDCLGSATAAVLSDKVASGLIWNQWKEVQVAAAPSNDSIIDLVCPTK</sequence>
<accession>A0A2T4J612</accession>
<name>A0A2T4J612_9RHOB</name>
<dbReference type="Pfam" id="PF02602">
    <property type="entry name" value="HEM4"/>
    <property type="match status" value="1"/>
</dbReference>
<comment type="caution">
    <text evidence="2">The sequence shown here is derived from an EMBL/GenBank/DDBJ whole genome shotgun (WGS) entry which is preliminary data.</text>
</comment>
<dbReference type="Gene3D" id="3.40.50.10090">
    <property type="match status" value="2"/>
</dbReference>
<reference evidence="2 3" key="1">
    <citation type="submission" date="2018-03" db="EMBL/GenBank/DDBJ databases">
        <title>Rhodobacter veldkampii.</title>
        <authorList>
            <person name="Meyer T.E."/>
            <person name="Miller S."/>
            <person name="Lodha T."/>
            <person name="Gandham S."/>
            <person name="Chintalapati S."/>
            <person name="Chintalapati V.R."/>
        </authorList>
    </citation>
    <scope>NUCLEOTIDE SEQUENCE [LARGE SCALE GENOMIC DNA]</scope>
    <source>
        <strain evidence="2 3">DSM 11550</strain>
    </source>
</reference>
<dbReference type="AlphaFoldDB" id="A0A2T4J612"/>
<dbReference type="GO" id="GO:0033014">
    <property type="term" value="P:tetrapyrrole biosynthetic process"/>
    <property type="evidence" value="ECO:0007669"/>
    <property type="project" value="InterPro"/>
</dbReference>
<dbReference type="SUPFAM" id="SSF69618">
    <property type="entry name" value="HemD-like"/>
    <property type="match status" value="1"/>
</dbReference>
<organism evidence="2 3">
    <name type="scientific">Phaeovulum veldkampii DSM 11550</name>
    <dbReference type="NCBI Taxonomy" id="1185920"/>
    <lineage>
        <taxon>Bacteria</taxon>
        <taxon>Pseudomonadati</taxon>
        <taxon>Pseudomonadota</taxon>
        <taxon>Alphaproteobacteria</taxon>
        <taxon>Rhodobacterales</taxon>
        <taxon>Paracoccaceae</taxon>
        <taxon>Phaeovulum</taxon>
    </lineage>
</organism>
<evidence type="ECO:0000313" key="2">
    <source>
        <dbReference type="EMBL" id="PTE13293.1"/>
    </source>
</evidence>
<dbReference type="CDD" id="cd06578">
    <property type="entry name" value="HemD"/>
    <property type="match status" value="1"/>
</dbReference>
<proteinExistence type="predicted"/>
<dbReference type="InterPro" id="IPR003754">
    <property type="entry name" value="4pyrrol_synth_uPrphyn_synth"/>
</dbReference>
<evidence type="ECO:0000313" key="3">
    <source>
        <dbReference type="Proteomes" id="UP000241899"/>
    </source>
</evidence>
<dbReference type="EMBL" id="PZKF01000083">
    <property type="protein sequence ID" value="PTE13293.1"/>
    <property type="molecule type" value="Genomic_DNA"/>
</dbReference>
<dbReference type="OrthoDB" id="7163809at2"/>
<dbReference type="InterPro" id="IPR036108">
    <property type="entry name" value="4pyrrol_syn_uPrphyn_synt_sf"/>
</dbReference>
<dbReference type="GO" id="GO:0004852">
    <property type="term" value="F:uroporphyrinogen-III synthase activity"/>
    <property type="evidence" value="ECO:0007669"/>
    <property type="project" value="InterPro"/>
</dbReference>
<dbReference type="Proteomes" id="UP000241899">
    <property type="component" value="Unassembled WGS sequence"/>
</dbReference>
<feature type="domain" description="Tetrapyrrole biosynthesis uroporphyrinogen III synthase" evidence="1">
    <location>
        <begin position="5"/>
        <end position="216"/>
    </location>
</feature>
<evidence type="ECO:0000259" key="1">
    <source>
        <dbReference type="Pfam" id="PF02602"/>
    </source>
</evidence>
<keyword evidence="3" id="KW-1185">Reference proteome</keyword>